<comment type="caution">
    <text evidence="2">The sequence shown here is derived from an EMBL/GenBank/DDBJ whole genome shotgun (WGS) entry which is preliminary data.</text>
</comment>
<evidence type="ECO:0000313" key="3">
    <source>
        <dbReference type="Proteomes" id="UP000265520"/>
    </source>
</evidence>
<evidence type="ECO:0000313" key="2">
    <source>
        <dbReference type="EMBL" id="MCI47940.1"/>
    </source>
</evidence>
<keyword evidence="3" id="KW-1185">Reference proteome</keyword>
<dbReference type="Proteomes" id="UP000265520">
    <property type="component" value="Unassembled WGS sequence"/>
</dbReference>
<accession>A0A392SJ39</accession>
<dbReference type="AlphaFoldDB" id="A0A392SJ39"/>
<feature type="coiled-coil region" evidence="1">
    <location>
        <begin position="61"/>
        <end position="88"/>
    </location>
</feature>
<name>A0A392SJ39_9FABA</name>
<sequence length="104" mass="11622">GKRGFLEKYPPVVPDNEKNIILGTSSTDRAAQLSRDIAAVVRLLETALVLNFEGGCSERDLEKLHAKNEKLAAEVLKLENELIDHRGKHANYVAQAKELREMQV</sequence>
<evidence type="ECO:0000256" key="1">
    <source>
        <dbReference type="SAM" id="Coils"/>
    </source>
</evidence>
<reference evidence="2 3" key="1">
    <citation type="journal article" date="2018" name="Front. Plant Sci.">
        <title>Red Clover (Trifolium pratense) and Zigzag Clover (T. medium) - A Picture of Genomic Similarities and Differences.</title>
        <authorList>
            <person name="Dluhosova J."/>
            <person name="Istvanek J."/>
            <person name="Nedelnik J."/>
            <person name="Repkova J."/>
        </authorList>
    </citation>
    <scope>NUCLEOTIDE SEQUENCE [LARGE SCALE GENOMIC DNA]</scope>
    <source>
        <strain evidence="3">cv. 10/8</strain>
        <tissue evidence="2">Leaf</tissue>
    </source>
</reference>
<proteinExistence type="predicted"/>
<dbReference type="EMBL" id="LXQA010379249">
    <property type="protein sequence ID" value="MCI47940.1"/>
    <property type="molecule type" value="Genomic_DNA"/>
</dbReference>
<organism evidence="2 3">
    <name type="scientific">Trifolium medium</name>
    <dbReference type="NCBI Taxonomy" id="97028"/>
    <lineage>
        <taxon>Eukaryota</taxon>
        <taxon>Viridiplantae</taxon>
        <taxon>Streptophyta</taxon>
        <taxon>Embryophyta</taxon>
        <taxon>Tracheophyta</taxon>
        <taxon>Spermatophyta</taxon>
        <taxon>Magnoliopsida</taxon>
        <taxon>eudicotyledons</taxon>
        <taxon>Gunneridae</taxon>
        <taxon>Pentapetalae</taxon>
        <taxon>rosids</taxon>
        <taxon>fabids</taxon>
        <taxon>Fabales</taxon>
        <taxon>Fabaceae</taxon>
        <taxon>Papilionoideae</taxon>
        <taxon>50 kb inversion clade</taxon>
        <taxon>NPAAA clade</taxon>
        <taxon>Hologalegina</taxon>
        <taxon>IRL clade</taxon>
        <taxon>Trifolieae</taxon>
        <taxon>Trifolium</taxon>
    </lineage>
</organism>
<protein>
    <submittedName>
        <fullName evidence="2">Uncharacterized protein</fullName>
    </submittedName>
</protein>
<feature type="non-terminal residue" evidence="2">
    <location>
        <position position="1"/>
    </location>
</feature>
<feature type="non-terminal residue" evidence="2">
    <location>
        <position position="104"/>
    </location>
</feature>
<keyword evidence="1" id="KW-0175">Coiled coil</keyword>